<sequence>MGTKTIEDEIKDLIYRFSTNNNLNCDFKDLTHLKTYTIDDSKTVEIDDAISLELVSGQEKLWIHIASPASYIEYQSGIDKKARKLVSTVYLSTKTSYMLPEALINNIFSLSDKEKRESLSLGVVFNDDGSISSTEIVQSLIQVDYRLDFTEADELIDYAPKEEEDLSVISSILEIRKSWRKKLGSIEILESYGKIVVEDKIPNIKIIDPTLSRQLISEAMILYGDIISNFTKLNKIPVPYRVQERADKVSKDIIQLYDNKILYNFLLKKTMGKTYYSINPMQHDSLALTSYLHATSPIRRYADLLVHYQLNRFLNNKVLISKDDVQQIIQEINNQGRQNIMRFREDQKYWLGKWFENNTFNEYSVILLNWVNRYKNICLLYFVDYNFSTISNLHSKLNINIGDNFNVKNTTHDNNDMNYFEIIQ</sequence>
<evidence type="ECO:0000313" key="3">
    <source>
        <dbReference type="Proteomes" id="UP000030392"/>
    </source>
</evidence>
<protein>
    <submittedName>
        <fullName evidence="2">Exoribonuclease II</fullName>
        <ecNumber evidence="2">3.1.13.1</ecNumber>
    </submittedName>
</protein>
<dbReference type="PANTHER" id="PTHR23355">
    <property type="entry name" value="RIBONUCLEASE"/>
    <property type="match status" value="1"/>
</dbReference>
<dbReference type="AlphaFoldDB" id="A0A0A2C535"/>
<dbReference type="GO" id="GO:0006402">
    <property type="term" value="P:mRNA catabolic process"/>
    <property type="evidence" value="ECO:0007669"/>
    <property type="project" value="TreeGrafter"/>
</dbReference>
<evidence type="ECO:0000259" key="1">
    <source>
        <dbReference type="SMART" id="SM00955"/>
    </source>
</evidence>
<dbReference type="SMART" id="SM00955">
    <property type="entry name" value="RNB"/>
    <property type="match status" value="1"/>
</dbReference>
<dbReference type="GO" id="GO:0008859">
    <property type="term" value="F:exoribonuclease II activity"/>
    <property type="evidence" value="ECO:0007669"/>
    <property type="project" value="UniProtKB-EC"/>
</dbReference>
<dbReference type="GO" id="GO:0003723">
    <property type="term" value="F:RNA binding"/>
    <property type="evidence" value="ECO:0007669"/>
    <property type="project" value="InterPro"/>
</dbReference>
<reference evidence="3" key="1">
    <citation type="journal article" date="2014" name="Sci. Data">
        <title>Genomes of diverse isolates of the marine cyanobacterium Prochlorococcus.</title>
        <authorList>
            <person name="Biller S."/>
            <person name="Berube P."/>
            <person name="Thompson J."/>
            <person name="Kelly L."/>
            <person name="Roggensack S."/>
            <person name="Awad L."/>
            <person name="Roache-Johnson K."/>
            <person name="Ding H."/>
            <person name="Giovannoni S.J."/>
            <person name="Moore L.R."/>
            <person name="Chisholm S.W."/>
        </authorList>
    </citation>
    <scope>NUCLEOTIDE SEQUENCE [LARGE SCALE GENOMIC DNA]</scope>
    <source>
        <strain evidence="3">PAC1</strain>
    </source>
</reference>
<dbReference type="EC" id="3.1.13.1" evidence="2"/>
<name>A0A0A2C535_PROMR</name>
<dbReference type="SUPFAM" id="SSF50249">
    <property type="entry name" value="Nucleic acid-binding proteins"/>
    <property type="match status" value="1"/>
</dbReference>
<gene>
    <name evidence="2" type="ORF">EV03_2152</name>
</gene>
<comment type="caution">
    <text evidence="2">The sequence shown here is derived from an EMBL/GenBank/DDBJ whole genome shotgun (WGS) entry which is preliminary data.</text>
</comment>
<dbReference type="RefSeq" id="WP_036907604.1">
    <property type="nucleotide sequence ID" value="NZ_CP138967.1"/>
</dbReference>
<dbReference type="EMBL" id="JNAX01000015">
    <property type="protein sequence ID" value="KGG19764.1"/>
    <property type="molecule type" value="Genomic_DNA"/>
</dbReference>
<dbReference type="Pfam" id="PF00773">
    <property type="entry name" value="RNB"/>
    <property type="match status" value="1"/>
</dbReference>
<accession>A0A0A2C535</accession>
<evidence type="ECO:0000313" key="2">
    <source>
        <dbReference type="EMBL" id="KGG19764.1"/>
    </source>
</evidence>
<proteinExistence type="predicted"/>
<dbReference type="InterPro" id="IPR001900">
    <property type="entry name" value="RNase_II/R"/>
</dbReference>
<keyword evidence="2" id="KW-0378">Hydrolase</keyword>
<dbReference type="Proteomes" id="UP000030392">
    <property type="component" value="Unassembled WGS sequence"/>
</dbReference>
<organism evidence="2 3">
    <name type="scientific">Prochlorococcus marinus str. PAC1</name>
    <dbReference type="NCBI Taxonomy" id="59924"/>
    <lineage>
        <taxon>Bacteria</taxon>
        <taxon>Bacillati</taxon>
        <taxon>Cyanobacteriota</taxon>
        <taxon>Cyanophyceae</taxon>
        <taxon>Synechococcales</taxon>
        <taxon>Prochlorococcaceae</taxon>
        <taxon>Prochlorococcus</taxon>
    </lineage>
</organism>
<dbReference type="GO" id="GO:0000932">
    <property type="term" value="C:P-body"/>
    <property type="evidence" value="ECO:0007669"/>
    <property type="project" value="TreeGrafter"/>
</dbReference>
<dbReference type="InterPro" id="IPR050180">
    <property type="entry name" value="RNR_Ribonuclease"/>
</dbReference>
<dbReference type="PANTHER" id="PTHR23355:SF42">
    <property type="entry name" value="RIBONUCLEASE II, CHLOROPLASTIC_MITOCHONDRIAL"/>
    <property type="match status" value="1"/>
</dbReference>
<dbReference type="InterPro" id="IPR012340">
    <property type="entry name" value="NA-bd_OB-fold"/>
</dbReference>
<feature type="domain" description="RNB" evidence="1">
    <location>
        <begin position="27"/>
        <end position="316"/>
    </location>
</feature>